<keyword evidence="6 7" id="KW-0503">Monooxygenase</keyword>
<dbReference type="InterPro" id="IPR017972">
    <property type="entry name" value="Cyt_P450_CS"/>
</dbReference>
<keyword evidence="10" id="KW-1185">Reference proteome</keyword>
<dbReference type="OrthoDB" id="9881at2157"/>
<dbReference type="InterPro" id="IPR036396">
    <property type="entry name" value="Cyt_P450_sf"/>
</dbReference>
<accession>A0A1I1CZG8</accession>
<dbReference type="SUPFAM" id="SSF48264">
    <property type="entry name" value="Cytochrome P450"/>
    <property type="match status" value="1"/>
</dbReference>
<dbReference type="RefSeq" id="WP_089784327.1">
    <property type="nucleotide sequence ID" value="NZ_FOKW01000001.1"/>
</dbReference>
<keyword evidence="2 7" id="KW-0349">Heme</keyword>
<dbReference type="GO" id="GO:0016705">
    <property type="term" value="F:oxidoreductase activity, acting on paired donors, with incorporation or reduction of molecular oxygen"/>
    <property type="evidence" value="ECO:0007669"/>
    <property type="project" value="InterPro"/>
</dbReference>
<keyword evidence="5 7" id="KW-0408">Iron</keyword>
<evidence type="ECO:0000313" key="9">
    <source>
        <dbReference type="EMBL" id="SFB67466.1"/>
    </source>
</evidence>
<evidence type="ECO:0000256" key="6">
    <source>
        <dbReference type="ARBA" id="ARBA00023033"/>
    </source>
</evidence>
<evidence type="ECO:0000256" key="1">
    <source>
        <dbReference type="ARBA" id="ARBA00010617"/>
    </source>
</evidence>
<dbReference type="Gene3D" id="1.10.630.10">
    <property type="entry name" value="Cytochrome P450"/>
    <property type="match status" value="1"/>
</dbReference>
<organism evidence="9 10">
    <name type="scientific">Natronobacterium haloterrestre</name>
    <name type="common">Halobiforma haloterrestris</name>
    <dbReference type="NCBI Taxonomy" id="148448"/>
    <lineage>
        <taxon>Archaea</taxon>
        <taxon>Methanobacteriati</taxon>
        <taxon>Methanobacteriota</taxon>
        <taxon>Stenosarchaea group</taxon>
        <taxon>Halobacteria</taxon>
        <taxon>Halobacteriales</taxon>
        <taxon>Natrialbaceae</taxon>
        <taxon>Natronobacterium</taxon>
    </lineage>
</organism>
<keyword evidence="3 7" id="KW-0479">Metal-binding</keyword>
<comment type="similarity">
    <text evidence="1 7">Belongs to the cytochrome P450 family.</text>
</comment>
<dbReference type="InterPro" id="IPR002401">
    <property type="entry name" value="Cyt_P450_E_grp-I"/>
</dbReference>
<dbReference type="Proteomes" id="UP000199161">
    <property type="component" value="Unassembled WGS sequence"/>
</dbReference>
<dbReference type="Pfam" id="PF00067">
    <property type="entry name" value="p450"/>
    <property type="match status" value="1"/>
</dbReference>
<dbReference type="EMBL" id="FOKW01000001">
    <property type="protein sequence ID" value="SFB67466.1"/>
    <property type="molecule type" value="Genomic_DNA"/>
</dbReference>
<evidence type="ECO:0000256" key="4">
    <source>
        <dbReference type="ARBA" id="ARBA00023002"/>
    </source>
</evidence>
<dbReference type="GO" id="GO:0004497">
    <property type="term" value="F:monooxygenase activity"/>
    <property type="evidence" value="ECO:0007669"/>
    <property type="project" value="UniProtKB-KW"/>
</dbReference>
<protein>
    <submittedName>
        <fullName evidence="9">Cytochrome P450</fullName>
    </submittedName>
</protein>
<name>A0A1I1CZG8_NATHA</name>
<evidence type="ECO:0000256" key="5">
    <source>
        <dbReference type="ARBA" id="ARBA00023004"/>
    </source>
</evidence>
<evidence type="ECO:0000256" key="3">
    <source>
        <dbReference type="ARBA" id="ARBA00022723"/>
    </source>
</evidence>
<evidence type="ECO:0000256" key="2">
    <source>
        <dbReference type="ARBA" id="ARBA00022617"/>
    </source>
</evidence>
<dbReference type="InterPro" id="IPR001128">
    <property type="entry name" value="Cyt_P450"/>
</dbReference>
<dbReference type="PRINTS" id="PR00463">
    <property type="entry name" value="EP450I"/>
</dbReference>
<dbReference type="AlphaFoldDB" id="A0A1I1CZG8"/>
<dbReference type="GO" id="GO:0005506">
    <property type="term" value="F:iron ion binding"/>
    <property type="evidence" value="ECO:0007669"/>
    <property type="project" value="InterPro"/>
</dbReference>
<evidence type="ECO:0000313" key="10">
    <source>
        <dbReference type="Proteomes" id="UP000199161"/>
    </source>
</evidence>
<keyword evidence="4 7" id="KW-0560">Oxidoreductase</keyword>
<evidence type="ECO:0000256" key="8">
    <source>
        <dbReference type="SAM" id="MobiDB-lite"/>
    </source>
</evidence>
<feature type="region of interest" description="Disordered" evidence="8">
    <location>
        <begin position="1"/>
        <end position="30"/>
    </location>
</feature>
<evidence type="ECO:0000256" key="7">
    <source>
        <dbReference type="RuleBase" id="RU000461"/>
    </source>
</evidence>
<dbReference type="GO" id="GO:0020037">
    <property type="term" value="F:heme binding"/>
    <property type="evidence" value="ECO:0007669"/>
    <property type="project" value="InterPro"/>
</dbReference>
<dbReference type="PANTHER" id="PTHR24291">
    <property type="entry name" value="CYTOCHROME P450 FAMILY 4"/>
    <property type="match status" value="1"/>
</dbReference>
<gene>
    <name evidence="9" type="ORF">SAMN05444422_10142</name>
</gene>
<reference evidence="10" key="1">
    <citation type="submission" date="2016-10" db="EMBL/GenBank/DDBJ databases">
        <authorList>
            <person name="Varghese N."/>
            <person name="Submissions S."/>
        </authorList>
    </citation>
    <scope>NUCLEOTIDE SEQUENCE [LARGE SCALE GENOMIC DNA]</scope>
    <source>
        <strain evidence="10">DSM 13078</strain>
    </source>
</reference>
<dbReference type="PROSITE" id="PS00086">
    <property type="entry name" value="CYTOCHROME_P450"/>
    <property type="match status" value="1"/>
</dbReference>
<dbReference type="CDD" id="cd20620">
    <property type="entry name" value="CYP132-like"/>
    <property type="match status" value="1"/>
</dbReference>
<dbReference type="PANTHER" id="PTHR24291:SF50">
    <property type="entry name" value="BIFUNCTIONAL ALBAFLAVENONE MONOOXYGENASE_TERPENE SYNTHASE"/>
    <property type="match status" value="1"/>
</dbReference>
<dbReference type="PRINTS" id="PR00385">
    <property type="entry name" value="P450"/>
</dbReference>
<proteinExistence type="inferred from homology"/>
<dbReference type="InterPro" id="IPR050196">
    <property type="entry name" value="Cytochrome_P450_Monoox"/>
</dbReference>
<sequence length="463" mass="52447">MVDHSRAGGTTGGERAPVHETEPPTYEGLPVIGNTHQLVRQQDGLFEAAARRGDVVRLRLLGIGDFYQVNRPDLVEQVLVEDRDRFRKATMSQEDLGDLLGQGLVLSEGDLWERQRSRIQPAFYMDRIADYADAMTAAVRDAAEDWAGSPVVSVEDEMKALTLRILAESMFGSEIAYEERGIPETVRNLQEPGQPAKQPVARMVPKWVPIPMWRRYKRGIREMEALIEDLVERRRAQGLEDRDDLLSRLLTGTDEDGETMSERLLRDELMTFLFAGHETTATALTFTWLLLSQHPSVFDRLTAELDAVLEDEYATFADLPDLEYTEAVLRESMRLYPPVPSIPRETTEDLTLGPYALPAGATVAPMQWTIHRDERFWDEPRSFEPERFAGDDGDRPQFAYFPFGGGPRRCIGQQFALVEGTLILATLARQYRPELVSDPDVDLSVSITTRPLDPIEMRVEPRD</sequence>